<feature type="compositionally biased region" description="Polar residues" evidence="1">
    <location>
        <begin position="368"/>
        <end position="379"/>
    </location>
</feature>
<accession>A0A0F5MP50</accession>
<keyword evidence="3" id="KW-1185">Reference proteome</keyword>
<evidence type="ECO:0000313" key="3">
    <source>
        <dbReference type="Proteomes" id="UP000033358"/>
    </source>
</evidence>
<sequence length="379" mass="42974">MKERGQPSTTKYSKSPDKKKFGEFDPQVEVAIVDAKSKNSNSAKIINNISDNISEKEISSELSSQKSQIFHTQSAKIKTSVKNRSRSPSPVEWNLLSDALHEANKPSQELDSINHLYIKINRIINNIISLEVSRLTQQKQHDLQSSEKELLSEGALKGFIEGHTDRLRNFYRNSIFNYNTPELIEAILPAAIDATPPTVKHHEESNDIINMERELLSLAILYRLRAIDDLLELNNNVELDPMKGNVKNLIEIILLEKHKKVLTTKNLSLVKEISEQVRDAQNILTKSDGRDDIIKLSRFIQAIYGIHQFKEFFKHRKGEMIDTEARQIESSNDKSSNKRRSSNVSNLISAPSTTSKKRAFSPTRGGSLRQSTEFPGTGR</sequence>
<comment type="caution">
    <text evidence="2">The sequence shown here is derived from an EMBL/GenBank/DDBJ whole genome shotgun (WGS) entry which is preliminary data.</text>
</comment>
<dbReference type="Proteomes" id="UP000033358">
    <property type="component" value="Unassembled WGS sequence"/>
</dbReference>
<evidence type="ECO:0000313" key="2">
    <source>
        <dbReference type="EMBL" id="KKB96565.1"/>
    </source>
</evidence>
<dbReference type="AlphaFoldDB" id="A0A0F5MP50"/>
<feature type="compositionally biased region" description="Polar residues" evidence="1">
    <location>
        <begin position="1"/>
        <end position="13"/>
    </location>
</feature>
<dbReference type="EMBL" id="JYHA01000055">
    <property type="protein sequence ID" value="KKB96565.1"/>
    <property type="molecule type" value="Genomic_DNA"/>
</dbReference>
<feature type="region of interest" description="Disordered" evidence="1">
    <location>
        <begin position="325"/>
        <end position="379"/>
    </location>
</feature>
<organism evidence="2 3">
    <name type="scientific">Candidatus Arcanibacter lacustris</name>
    <dbReference type="NCBI Taxonomy" id="1607817"/>
    <lineage>
        <taxon>Bacteria</taxon>
        <taxon>Pseudomonadati</taxon>
        <taxon>Pseudomonadota</taxon>
        <taxon>Alphaproteobacteria</taxon>
        <taxon>Rickettsiales</taxon>
        <taxon>Candidatus Arcanibacter</taxon>
    </lineage>
</organism>
<reference evidence="2 3" key="1">
    <citation type="submission" date="2015-02" db="EMBL/GenBank/DDBJ databases">
        <title>Single cell genomics of a rare environmental alphaproteobacterium provides unique insights into Rickettsiaceae evolution.</title>
        <authorList>
            <person name="Martijn J."/>
            <person name="Schulz F."/>
            <person name="Zaremba-Niedzwiedzka K."/>
            <person name="Viklund J."/>
            <person name="Stepanauskas R."/>
            <person name="Andersson S.G.E."/>
            <person name="Horn M."/>
            <person name="Guy L."/>
            <person name="Ettema T.J.G."/>
        </authorList>
    </citation>
    <scope>NUCLEOTIDE SEQUENCE [LARGE SCALE GENOMIC DNA]</scope>
    <source>
        <strain evidence="2 3">SCGC AAA041-L04</strain>
    </source>
</reference>
<evidence type="ECO:0000256" key="1">
    <source>
        <dbReference type="SAM" id="MobiDB-lite"/>
    </source>
</evidence>
<feature type="compositionally biased region" description="Basic and acidic residues" evidence="1">
    <location>
        <begin position="325"/>
        <end position="336"/>
    </location>
</feature>
<feature type="region of interest" description="Disordered" evidence="1">
    <location>
        <begin position="1"/>
        <end position="21"/>
    </location>
</feature>
<name>A0A0F5MP50_9RICK</name>
<protein>
    <submittedName>
        <fullName evidence="2">Uncharacterized protein</fullName>
    </submittedName>
</protein>
<gene>
    <name evidence="2" type="ORF">SZ25_00342</name>
</gene>
<proteinExistence type="predicted"/>